<reference evidence="1 2" key="1">
    <citation type="submission" date="2018-08" db="EMBL/GenBank/DDBJ databases">
        <title>Draft genome of the lignicolous fungus Coniochaeta pulveracea.</title>
        <authorList>
            <person name="Borstlap C.J."/>
            <person name="De Witt R.N."/>
            <person name="Botha A."/>
            <person name="Volschenk H."/>
        </authorList>
    </citation>
    <scope>NUCLEOTIDE SEQUENCE [LARGE SCALE GENOMIC DNA]</scope>
    <source>
        <strain evidence="1 2">CAB683</strain>
    </source>
</reference>
<keyword evidence="2" id="KW-1185">Reference proteome</keyword>
<organism evidence="1 2">
    <name type="scientific">Coniochaeta pulveracea</name>
    <dbReference type="NCBI Taxonomy" id="177199"/>
    <lineage>
        <taxon>Eukaryota</taxon>
        <taxon>Fungi</taxon>
        <taxon>Dikarya</taxon>
        <taxon>Ascomycota</taxon>
        <taxon>Pezizomycotina</taxon>
        <taxon>Sordariomycetes</taxon>
        <taxon>Sordariomycetidae</taxon>
        <taxon>Coniochaetales</taxon>
        <taxon>Coniochaetaceae</taxon>
        <taxon>Coniochaeta</taxon>
    </lineage>
</organism>
<dbReference type="EMBL" id="QVQW01000001">
    <property type="protein sequence ID" value="RKU49355.1"/>
    <property type="molecule type" value="Genomic_DNA"/>
</dbReference>
<protein>
    <submittedName>
        <fullName evidence="1">Uncharacterized protein</fullName>
    </submittedName>
</protein>
<dbReference type="AlphaFoldDB" id="A0A420YNH1"/>
<proteinExistence type="predicted"/>
<dbReference type="Proteomes" id="UP000275385">
    <property type="component" value="Unassembled WGS sequence"/>
</dbReference>
<accession>A0A420YNH1</accession>
<name>A0A420YNH1_9PEZI</name>
<gene>
    <name evidence="1" type="ORF">DL546_000264</name>
</gene>
<comment type="caution">
    <text evidence="1">The sequence shown here is derived from an EMBL/GenBank/DDBJ whole genome shotgun (WGS) entry which is preliminary data.</text>
</comment>
<evidence type="ECO:0000313" key="2">
    <source>
        <dbReference type="Proteomes" id="UP000275385"/>
    </source>
</evidence>
<sequence>MSAPAALAASSMWAVPTTLTRRQRSYSNLLCSWGRMAAAVWKTVRGRPVATSLQGLEKGFLDGLGRRHVCLGKFTSTTIFLKHLRSIWRAAVDYTDAFRGLAPLQQLRDYIPSYMT</sequence>
<evidence type="ECO:0000313" key="1">
    <source>
        <dbReference type="EMBL" id="RKU49355.1"/>
    </source>
</evidence>